<feature type="transmembrane region" description="Helical" evidence="1">
    <location>
        <begin position="35"/>
        <end position="55"/>
    </location>
</feature>
<feature type="domain" description="DUF112" evidence="2">
    <location>
        <begin position="20"/>
        <end position="439"/>
    </location>
</feature>
<feature type="transmembrane region" description="Helical" evidence="1">
    <location>
        <begin position="200"/>
        <end position="220"/>
    </location>
</feature>
<feature type="transmembrane region" description="Helical" evidence="1">
    <location>
        <begin position="144"/>
        <end position="163"/>
    </location>
</feature>
<evidence type="ECO:0000256" key="1">
    <source>
        <dbReference type="SAM" id="Phobius"/>
    </source>
</evidence>
<evidence type="ECO:0000313" key="3">
    <source>
        <dbReference type="EMBL" id="SPJ22590.1"/>
    </source>
</evidence>
<dbReference type="PANTHER" id="PTHR35342:SF5">
    <property type="entry name" value="TRICARBOXYLIC TRANSPORT PROTEIN"/>
    <property type="match status" value="1"/>
</dbReference>
<feature type="transmembrane region" description="Helical" evidence="1">
    <location>
        <begin position="355"/>
        <end position="384"/>
    </location>
</feature>
<dbReference type="AlphaFoldDB" id="A0A2R8BR17"/>
<keyword evidence="1" id="KW-0812">Transmembrane</keyword>
<reference evidence="3 4" key="1">
    <citation type="submission" date="2018-03" db="EMBL/GenBank/DDBJ databases">
        <authorList>
            <person name="Keele B.F."/>
        </authorList>
    </citation>
    <scope>NUCLEOTIDE SEQUENCE [LARGE SCALE GENOMIC DNA]</scope>
    <source>
        <strain evidence="3 4">CECT 8504</strain>
    </source>
</reference>
<feature type="transmembrane region" description="Helical" evidence="1">
    <location>
        <begin position="391"/>
        <end position="408"/>
    </location>
</feature>
<feature type="transmembrane region" description="Helical" evidence="1">
    <location>
        <begin position="329"/>
        <end position="349"/>
    </location>
</feature>
<feature type="transmembrane region" description="Helical" evidence="1">
    <location>
        <begin position="169"/>
        <end position="188"/>
    </location>
</feature>
<feature type="transmembrane region" description="Helical" evidence="1">
    <location>
        <begin position="414"/>
        <end position="447"/>
    </location>
</feature>
<proteinExistence type="predicted"/>
<dbReference type="InterPro" id="IPR002823">
    <property type="entry name" value="DUF112_TM"/>
</dbReference>
<accession>A0A2R8BR17</accession>
<feature type="transmembrane region" description="Helical" evidence="1">
    <location>
        <begin position="106"/>
        <end position="132"/>
    </location>
</feature>
<organism evidence="3 4">
    <name type="scientific">Palleronia abyssalis</name>
    <dbReference type="NCBI Taxonomy" id="1501240"/>
    <lineage>
        <taxon>Bacteria</taxon>
        <taxon>Pseudomonadati</taxon>
        <taxon>Pseudomonadota</taxon>
        <taxon>Alphaproteobacteria</taxon>
        <taxon>Rhodobacterales</taxon>
        <taxon>Roseobacteraceae</taxon>
        <taxon>Palleronia</taxon>
    </lineage>
</organism>
<keyword evidence="1" id="KW-1133">Transmembrane helix</keyword>
<dbReference type="EMBL" id="ONZF01000001">
    <property type="protein sequence ID" value="SPJ22590.1"/>
    <property type="molecule type" value="Genomic_DNA"/>
</dbReference>
<dbReference type="Pfam" id="PF01970">
    <property type="entry name" value="TctA"/>
    <property type="match status" value="1"/>
</dbReference>
<feature type="transmembrane region" description="Helical" evidence="1">
    <location>
        <begin position="468"/>
        <end position="490"/>
    </location>
</feature>
<evidence type="ECO:0000259" key="2">
    <source>
        <dbReference type="Pfam" id="PF01970"/>
    </source>
</evidence>
<name>A0A2R8BR17_9RHOB</name>
<dbReference type="OrthoDB" id="9791872at2"/>
<feature type="transmembrane region" description="Helical" evidence="1">
    <location>
        <begin position="259"/>
        <end position="282"/>
    </location>
</feature>
<feature type="transmembrane region" description="Helical" evidence="1">
    <location>
        <begin position="67"/>
        <end position="86"/>
    </location>
</feature>
<dbReference type="Proteomes" id="UP000244912">
    <property type="component" value="Unassembled WGS sequence"/>
</dbReference>
<sequence length="502" mass="52562">MTTWEGLLYGIGFALQPGILIYCVLGVVLGSFVGVLPGIGAMAAISLLLPVTYYITAEAALIMLAGVYYGAQYGGAVASILMRLPGTPQSAVTALDGYPMARSGRAGVALFAAMASSFAGSILGIAVLVLLAGWLTRAATAFGAADYAAMMILGLVAASTIGTERVAKSFAMVTLGLLLGCVGTDVNSGVQRFTFGQTELLDGINLVALAMGLFGVAEVIGNVRDPDRQAVAERIGLRAMMPGRDDVRRMGWPTLRGGALGSFFGALPGTGSTLSSFLSYAMERRVAKRPERFGHGAVEGVAGPESANNAAAITAFVPTLTLGIPGDPIMALMLGALVIHGIQPGPLMLEARPEMFWGLVASFGIGNLLLLILNLPLIGIWVAILRIPFRWLYPAILVFVCLGVYSVRGLTFDIVAVAVIGLAGYLLALARFSPALLLLGFVLGPLIETNLRRALLISRGDPMVFLERPIAVGFVLASAALLIASLWQAFRRHTGPDRPRTT</sequence>
<dbReference type="PANTHER" id="PTHR35342">
    <property type="entry name" value="TRICARBOXYLIC TRANSPORT PROTEIN"/>
    <property type="match status" value="1"/>
</dbReference>
<keyword evidence="4" id="KW-1185">Reference proteome</keyword>
<gene>
    <name evidence="3" type="ORF">PAA8504_00385</name>
</gene>
<protein>
    <recommendedName>
        <fullName evidence="2">DUF112 domain-containing protein</fullName>
    </recommendedName>
</protein>
<evidence type="ECO:0000313" key="4">
    <source>
        <dbReference type="Proteomes" id="UP000244912"/>
    </source>
</evidence>
<keyword evidence="1" id="KW-0472">Membrane</keyword>
<feature type="transmembrane region" description="Helical" evidence="1">
    <location>
        <begin position="7"/>
        <end position="29"/>
    </location>
</feature>